<dbReference type="RefSeq" id="WP_221186905.1">
    <property type="nucleotide sequence ID" value="NZ_JBHMDF010000021.1"/>
</dbReference>
<evidence type="ECO:0000313" key="4">
    <source>
        <dbReference type="Proteomes" id="UP000545286"/>
    </source>
</evidence>
<dbReference type="InterPro" id="IPR036291">
    <property type="entry name" value="NAD(P)-bd_dom_sf"/>
</dbReference>
<reference evidence="3 4" key="1">
    <citation type="submission" date="2020-08" db="EMBL/GenBank/DDBJ databases">
        <title>Sequencing the genomes of 1000 actinobacteria strains.</title>
        <authorList>
            <person name="Klenk H.-P."/>
        </authorList>
    </citation>
    <scope>NUCLEOTIDE SEQUENCE [LARGE SCALE GENOMIC DNA]</scope>
    <source>
        <strain evidence="3 4">DSM 20419</strain>
    </source>
</reference>
<dbReference type="AlphaFoldDB" id="A0A7W4YGX4"/>
<comment type="caution">
    <text evidence="3">The sequence shown here is derived from an EMBL/GenBank/DDBJ whole genome shotgun (WGS) entry which is preliminary data.</text>
</comment>
<organism evidence="3 4">
    <name type="scientific">Pseudoclavibacter helvolus</name>
    <dbReference type="NCBI Taxonomy" id="255205"/>
    <lineage>
        <taxon>Bacteria</taxon>
        <taxon>Bacillati</taxon>
        <taxon>Actinomycetota</taxon>
        <taxon>Actinomycetes</taxon>
        <taxon>Micrococcales</taxon>
        <taxon>Microbacteriaceae</taxon>
        <taxon>Pseudoclavibacter</taxon>
    </lineage>
</organism>
<dbReference type="InterPro" id="IPR016040">
    <property type="entry name" value="NAD(P)-bd_dom"/>
</dbReference>
<proteinExistence type="predicted"/>
<name>A0A7W4YGX4_9MICO</name>
<feature type="region of interest" description="Disordered" evidence="1">
    <location>
        <begin position="1"/>
        <end position="35"/>
    </location>
</feature>
<dbReference type="Proteomes" id="UP000545286">
    <property type="component" value="Unassembled WGS sequence"/>
</dbReference>
<dbReference type="SUPFAM" id="SSF51735">
    <property type="entry name" value="NAD(P)-binding Rossmann-fold domains"/>
    <property type="match status" value="1"/>
</dbReference>
<protein>
    <submittedName>
        <fullName evidence="3">Uncharacterized protein YbjT (DUF2867 family)</fullName>
    </submittedName>
</protein>
<keyword evidence="4" id="KW-1185">Reference proteome</keyword>
<dbReference type="PANTHER" id="PTHR15020:SF50">
    <property type="entry name" value="UPF0659 PROTEIN YMR090W"/>
    <property type="match status" value="1"/>
</dbReference>
<feature type="compositionally biased region" description="Basic and acidic residues" evidence="1">
    <location>
        <begin position="7"/>
        <end position="17"/>
    </location>
</feature>
<dbReference type="Pfam" id="PF13460">
    <property type="entry name" value="NAD_binding_10"/>
    <property type="match status" value="1"/>
</dbReference>
<accession>A0A7W4YGX4</accession>
<dbReference type="PANTHER" id="PTHR15020">
    <property type="entry name" value="FLAVIN REDUCTASE-RELATED"/>
    <property type="match status" value="1"/>
</dbReference>
<dbReference type="Gene3D" id="3.40.50.720">
    <property type="entry name" value="NAD(P)-binding Rossmann-like Domain"/>
    <property type="match status" value="1"/>
</dbReference>
<feature type="domain" description="NAD(P)-binding" evidence="2">
    <location>
        <begin position="41"/>
        <end position="227"/>
    </location>
</feature>
<dbReference type="CDD" id="cd05243">
    <property type="entry name" value="SDR_a5"/>
    <property type="match status" value="1"/>
</dbReference>
<evidence type="ECO:0000256" key="1">
    <source>
        <dbReference type="SAM" id="MobiDB-lite"/>
    </source>
</evidence>
<evidence type="ECO:0000313" key="3">
    <source>
        <dbReference type="EMBL" id="MBB2958355.1"/>
    </source>
</evidence>
<sequence length="298" mass="32057">MDGAQPESRHPSRDRQPRTPPITPEPTHETKASTKRVLIIGATGSVGRHAVAASIAAGHQTRALVRDRSRADRILDQSAELAVGDASDVDFLKHAVADIDAVVFTHGGHGGLGEAEAIDYGIVRATLEALGRRRVRIALMTSIGVTVHDGAYNRASQSHDWKRRAERLVRASGNDFTIVRPGWFDEGAAAHPELLFLQGDTRRAGSPEDGWVARSQIARVLVESLTSAAANPKTLELVAERGPRQTDLDPLFAALRRDADGELDGVLDPDTLPLDHEPDGVMAEIAEAARRGQVKLSS</sequence>
<gene>
    <name evidence="3" type="ORF">FHX72_002500</name>
</gene>
<evidence type="ECO:0000259" key="2">
    <source>
        <dbReference type="Pfam" id="PF13460"/>
    </source>
</evidence>
<dbReference type="EMBL" id="JACHWJ010000003">
    <property type="protein sequence ID" value="MBB2958355.1"/>
    <property type="molecule type" value="Genomic_DNA"/>
</dbReference>